<dbReference type="EMBL" id="GL433842">
    <property type="protein sequence ID" value="EFN56314.1"/>
    <property type="molecule type" value="Genomic_DNA"/>
</dbReference>
<dbReference type="Pfam" id="PF12796">
    <property type="entry name" value="Ank_2"/>
    <property type="match status" value="1"/>
</dbReference>
<keyword evidence="2 3" id="KW-0040">ANK repeat</keyword>
<accession>E1ZCX2</accession>
<keyword evidence="1" id="KW-0677">Repeat</keyword>
<dbReference type="InParanoid" id="E1ZCX2"/>
<dbReference type="RefSeq" id="XP_005848416.1">
    <property type="nucleotide sequence ID" value="XM_005848354.1"/>
</dbReference>
<dbReference type="OrthoDB" id="341259at2759"/>
<dbReference type="SUPFAM" id="SSF48403">
    <property type="entry name" value="Ankyrin repeat"/>
    <property type="match status" value="1"/>
</dbReference>
<evidence type="ECO:0000313" key="5">
    <source>
        <dbReference type="Proteomes" id="UP000008141"/>
    </source>
</evidence>
<organism evidence="5">
    <name type="scientific">Chlorella variabilis</name>
    <name type="common">Green alga</name>
    <dbReference type="NCBI Taxonomy" id="554065"/>
    <lineage>
        <taxon>Eukaryota</taxon>
        <taxon>Viridiplantae</taxon>
        <taxon>Chlorophyta</taxon>
        <taxon>core chlorophytes</taxon>
        <taxon>Trebouxiophyceae</taxon>
        <taxon>Chlorellales</taxon>
        <taxon>Chlorellaceae</taxon>
        <taxon>Chlorella clade</taxon>
        <taxon>Chlorella</taxon>
    </lineage>
</organism>
<dbReference type="eggNOG" id="KOG0504">
    <property type="taxonomic scope" value="Eukaryota"/>
</dbReference>
<feature type="repeat" description="ANK" evidence="3">
    <location>
        <begin position="94"/>
        <end position="126"/>
    </location>
</feature>
<name>E1ZCX2_CHLVA</name>
<dbReference type="PROSITE" id="PS50088">
    <property type="entry name" value="ANK_REPEAT"/>
    <property type="match status" value="3"/>
</dbReference>
<dbReference type="PROSITE" id="PS50297">
    <property type="entry name" value="ANK_REP_REGION"/>
    <property type="match status" value="3"/>
</dbReference>
<dbReference type="GO" id="GO:0004842">
    <property type="term" value="F:ubiquitin-protein transferase activity"/>
    <property type="evidence" value="ECO:0007669"/>
    <property type="project" value="TreeGrafter"/>
</dbReference>
<gene>
    <name evidence="4" type="ORF">CHLNCDRAFT_51747</name>
</gene>
<dbReference type="InterPro" id="IPR002110">
    <property type="entry name" value="Ankyrin_rpt"/>
</dbReference>
<dbReference type="AlphaFoldDB" id="E1ZCX2"/>
<dbReference type="SMART" id="SM00248">
    <property type="entry name" value="ANK"/>
    <property type="match status" value="4"/>
</dbReference>
<feature type="repeat" description="ANK" evidence="3">
    <location>
        <begin position="127"/>
        <end position="159"/>
    </location>
</feature>
<protein>
    <submittedName>
        <fullName evidence="4">Uncharacterized protein</fullName>
    </submittedName>
</protein>
<dbReference type="PANTHER" id="PTHR24171:SF10">
    <property type="entry name" value="ANKYRIN REPEAT DOMAIN-CONTAINING PROTEIN 29-LIKE"/>
    <property type="match status" value="1"/>
</dbReference>
<dbReference type="KEGG" id="cvr:CHLNCDRAFT_51747"/>
<sequence length="310" mass="31177">MGCASRCVCGVASAAAAAAAALEPHVPPRPPLPAGALSSHSVAIASGAGGGGGGNHWHIAPLHWAAWQGDAARVSVLLATGRADIEELDEQDRDGWSALHFAVRGRSAACLDLLLGAGADPGRRDAAHGTPLHLAAAAGSAECVAALLRRGACPAVEGKDGRTPLHEAAMRGHAGCVAALLAAGGTRTLGMKDGHGSTAAQYAEQHLARLQAAEQRAPYQQPADRLRDALEAAALLRKAAAGAGARGPPAKMPSVQSADKCPAACCPALGSQLSLCHNEPGGSLPALPCRHVVAAVYAWKGCMLCYMEGG</sequence>
<evidence type="ECO:0000256" key="1">
    <source>
        <dbReference type="ARBA" id="ARBA00022737"/>
    </source>
</evidence>
<feature type="repeat" description="ANK" evidence="3">
    <location>
        <begin position="160"/>
        <end position="184"/>
    </location>
</feature>
<keyword evidence="5" id="KW-1185">Reference proteome</keyword>
<dbReference type="GeneID" id="17355754"/>
<evidence type="ECO:0000256" key="2">
    <source>
        <dbReference type="ARBA" id="ARBA00023043"/>
    </source>
</evidence>
<dbReference type="Proteomes" id="UP000008141">
    <property type="component" value="Unassembled WGS sequence"/>
</dbReference>
<evidence type="ECO:0000313" key="4">
    <source>
        <dbReference type="EMBL" id="EFN56314.1"/>
    </source>
</evidence>
<proteinExistence type="predicted"/>
<reference evidence="4 5" key="1">
    <citation type="journal article" date="2010" name="Plant Cell">
        <title>The Chlorella variabilis NC64A genome reveals adaptation to photosymbiosis, coevolution with viruses, and cryptic sex.</title>
        <authorList>
            <person name="Blanc G."/>
            <person name="Duncan G."/>
            <person name="Agarkova I."/>
            <person name="Borodovsky M."/>
            <person name="Gurnon J."/>
            <person name="Kuo A."/>
            <person name="Lindquist E."/>
            <person name="Lucas S."/>
            <person name="Pangilinan J."/>
            <person name="Polle J."/>
            <person name="Salamov A."/>
            <person name="Terry A."/>
            <person name="Yamada T."/>
            <person name="Dunigan D.D."/>
            <person name="Grigoriev I.V."/>
            <person name="Claverie J.M."/>
            <person name="Van Etten J.L."/>
        </authorList>
    </citation>
    <scope>NUCLEOTIDE SEQUENCE [LARGE SCALE GENOMIC DNA]</scope>
    <source>
        <strain evidence="4 5">NC64A</strain>
    </source>
</reference>
<dbReference type="Pfam" id="PF00023">
    <property type="entry name" value="Ank"/>
    <property type="match status" value="1"/>
</dbReference>
<evidence type="ECO:0000256" key="3">
    <source>
        <dbReference type="PROSITE-ProRule" id="PRU00023"/>
    </source>
</evidence>
<dbReference type="GO" id="GO:0085020">
    <property type="term" value="P:protein K6-linked ubiquitination"/>
    <property type="evidence" value="ECO:0007669"/>
    <property type="project" value="TreeGrafter"/>
</dbReference>
<dbReference type="Gene3D" id="1.25.40.20">
    <property type="entry name" value="Ankyrin repeat-containing domain"/>
    <property type="match status" value="2"/>
</dbReference>
<dbReference type="STRING" id="554065.E1ZCX2"/>
<dbReference type="InterPro" id="IPR036770">
    <property type="entry name" value="Ankyrin_rpt-contain_sf"/>
</dbReference>
<dbReference type="PANTHER" id="PTHR24171">
    <property type="entry name" value="ANKYRIN REPEAT DOMAIN-CONTAINING PROTEIN 39-RELATED"/>
    <property type="match status" value="1"/>
</dbReference>